<evidence type="ECO:0000256" key="1">
    <source>
        <dbReference type="SAM" id="MobiDB-lite"/>
    </source>
</evidence>
<dbReference type="EMBL" id="FNHP01000005">
    <property type="protein sequence ID" value="SDM41024.1"/>
    <property type="molecule type" value="Genomic_DNA"/>
</dbReference>
<dbReference type="AlphaFoldDB" id="A0A1G9SZY7"/>
<dbReference type="InterPro" id="IPR011047">
    <property type="entry name" value="Quinoprotein_ADH-like_sf"/>
</dbReference>
<proteinExistence type="predicted"/>
<dbReference type="STRING" id="1527607.SAMN05428957_105249"/>
<organism evidence="2 3">
    <name type="scientific">Oryzisolibacter propanilivorax</name>
    <dbReference type="NCBI Taxonomy" id="1527607"/>
    <lineage>
        <taxon>Bacteria</taxon>
        <taxon>Pseudomonadati</taxon>
        <taxon>Pseudomonadota</taxon>
        <taxon>Betaproteobacteria</taxon>
        <taxon>Burkholderiales</taxon>
        <taxon>Comamonadaceae</taxon>
        <taxon>Oryzisolibacter</taxon>
    </lineage>
</organism>
<feature type="compositionally biased region" description="Pro residues" evidence="1">
    <location>
        <begin position="8"/>
        <end position="20"/>
    </location>
</feature>
<reference evidence="3" key="1">
    <citation type="submission" date="2016-10" db="EMBL/GenBank/DDBJ databases">
        <authorList>
            <person name="Varghese N."/>
            <person name="Submissions S."/>
        </authorList>
    </citation>
    <scope>NUCLEOTIDE SEQUENCE [LARGE SCALE GENOMIC DNA]</scope>
    <source>
        <strain evidence="3">EPL6</strain>
    </source>
</reference>
<gene>
    <name evidence="2" type="ORF">SAMN05428957_105249</name>
</gene>
<name>A0A1G9SZY7_9BURK</name>
<evidence type="ECO:0000313" key="2">
    <source>
        <dbReference type="EMBL" id="SDM41024.1"/>
    </source>
</evidence>
<feature type="region of interest" description="Disordered" evidence="1">
    <location>
        <begin position="1"/>
        <end position="21"/>
    </location>
</feature>
<keyword evidence="3" id="KW-1185">Reference proteome</keyword>
<dbReference type="Proteomes" id="UP000198552">
    <property type="component" value="Unassembled WGS sequence"/>
</dbReference>
<accession>A0A1G9SZY7</accession>
<protein>
    <submittedName>
        <fullName evidence="2">Uncharacterized protein</fullName>
    </submittedName>
</protein>
<dbReference type="SUPFAM" id="SSF50998">
    <property type="entry name" value="Quinoprotein alcohol dehydrogenase-like"/>
    <property type="match status" value="1"/>
</dbReference>
<sequence>MPAAMPQPTVPPASSPPRPPDAAQLRRLLQLALPDKGHGKAAGWWQQTDFLLTRSHVDADGDVFLDGVFLSIWKRWDFWLALPGSAPRAPDEGWLARASAWARSVRMPAAAQGVVRQYRACDPHGEPGAWQLLDAARAPAAWAAFSRAWEALLAYWDAAEDERRQGRPARAALHAALQPTHIAALVALPLFTEQYNDWSDPDRAGLWLGDVWAGAHAGGVQGGARHPAALKLSWRNGQEMPGDPEDDAHASYQIEVLPPGAPPPAGTAHPPGLAVSYRQRQGDARQPLPAHAVAHLRRLAQLFLQVQAALLALDARARRQDDEVLLDRTPAPALARLPPYAAPQSDAEALGAGVLALSHAWQDAARAHAAALRARWETDAASDTSAPARDARARQAGAVLRLMRQAQQLGDAGLSERLHHRFAFAPTVFAAHAAQHGQAVAALAWQPDGGLRAWVRAPQGPRCWQLPAGGWQVWPDGAASGHSPGGAGGLVPAHDGAGPAILSTPEPSPARVWLHGVDIGGDVNGDLHGVSEDGAPLWRHHLGGAIVCLRPAPHDSDLLAVGTAAGYLVLLRKGAAPLAHQPATSRWHELRRVLFWDDLPAPLVW</sequence>
<dbReference type="OrthoDB" id="5351919at2"/>
<evidence type="ECO:0000313" key="3">
    <source>
        <dbReference type="Proteomes" id="UP000198552"/>
    </source>
</evidence>